<dbReference type="EMBL" id="OD003817">
    <property type="protein sequence ID" value="CAD7408667.1"/>
    <property type="molecule type" value="Genomic_DNA"/>
</dbReference>
<evidence type="ECO:0000256" key="1">
    <source>
        <dbReference type="SAM" id="MobiDB-lite"/>
    </source>
</evidence>
<organism evidence="2">
    <name type="scientific">Timema poppense</name>
    <name type="common">Walking stick</name>
    <dbReference type="NCBI Taxonomy" id="170557"/>
    <lineage>
        <taxon>Eukaryota</taxon>
        <taxon>Metazoa</taxon>
        <taxon>Ecdysozoa</taxon>
        <taxon>Arthropoda</taxon>
        <taxon>Hexapoda</taxon>
        <taxon>Insecta</taxon>
        <taxon>Pterygota</taxon>
        <taxon>Neoptera</taxon>
        <taxon>Polyneoptera</taxon>
        <taxon>Phasmatodea</taxon>
        <taxon>Timematodea</taxon>
        <taxon>Timematoidea</taxon>
        <taxon>Timematidae</taxon>
        <taxon>Timema</taxon>
    </lineage>
</organism>
<reference evidence="2" key="1">
    <citation type="submission" date="2020-11" db="EMBL/GenBank/DDBJ databases">
        <authorList>
            <person name="Tran Van P."/>
        </authorList>
    </citation>
    <scope>NUCLEOTIDE SEQUENCE</scope>
</reference>
<protein>
    <submittedName>
        <fullName evidence="2">Uncharacterized protein</fullName>
    </submittedName>
</protein>
<sequence>MSVPKSMQRMAILPKGSGIPIRINAKKGDISGMFEAIDFFRLSKISLPSSTPVTIEAKLSSNKIMSAACFDTSEPDIPIATPATHNQTFSMCGGVIDSIPGDSDNVSDTLAAFNNHQLLLGRVHLAKIQTSIALGSLAQHKTSTLANYTTNADLAMALAVMGWSPVTMITWIPADRHLDTASGTAARGGSIIDIRPTKRRLVNGKLGSSASNLNPLGNLSWGSIRSQKPEISVEVELEEVNPHFRGGRVENHLGKTTPSSPDRDSNLDLPVLSGRVQHDKRVSQLRHRGSQDSSHDLFINDDQEEKRVYHLKSDLPPLQSPSSAEESKTPNGLWQHGYYSCKCHQPVCSSVVSASINRLSYHMCDTVILFCVRVPVLSEQMTDVEPRVSTASRFFTRQFLEAILLAVRATTKNVIPRQQAKAVMRRMNLCISLAMGESPVSKPEANPAIRPITVLSPQLITMAFPKPKSKQLTIQ</sequence>
<name>A0A7R9H5I6_TIMPO</name>
<dbReference type="AlphaFoldDB" id="A0A7R9H5I6"/>
<proteinExistence type="predicted"/>
<evidence type="ECO:0000313" key="2">
    <source>
        <dbReference type="EMBL" id="CAD7408667.1"/>
    </source>
</evidence>
<feature type="region of interest" description="Disordered" evidence="1">
    <location>
        <begin position="246"/>
        <end position="298"/>
    </location>
</feature>
<gene>
    <name evidence="2" type="ORF">TPSB3V08_LOCUS6471</name>
</gene>
<accession>A0A7R9H5I6</accession>